<dbReference type="Proteomes" id="UP000266327">
    <property type="component" value="Unassembled WGS sequence"/>
</dbReference>
<evidence type="ECO:0000313" key="3">
    <source>
        <dbReference type="Proteomes" id="UP000266327"/>
    </source>
</evidence>
<gene>
    <name evidence="2" type="ORF">D3878_08350</name>
</gene>
<name>A0A3A3G0Z3_9BURK</name>
<comment type="caution">
    <text evidence="2">The sequence shown here is derived from an EMBL/GenBank/DDBJ whole genome shotgun (WGS) entry which is preliminary data.</text>
</comment>
<evidence type="ECO:0000256" key="1">
    <source>
        <dbReference type="SAM" id="Phobius"/>
    </source>
</evidence>
<keyword evidence="1" id="KW-0472">Membrane</keyword>
<dbReference type="AlphaFoldDB" id="A0A3A3G0Z3"/>
<feature type="transmembrane region" description="Helical" evidence="1">
    <location>
        <begin position="41"/>
        <end position="62"/>
    </location>
</feature>
<protein>
    <submittedName>
        <fullName evidence="2">Uncharacterized protein</fullName>
    </submittedName>
</protein>
<evidence type="ECO:0000313" key="2">
    <source>
        <dbReference type="EMBL" id="RJG01594.1"/>
    </source>
</evidence>
<accession>A0A3A3G0Z3</accession>
<sequence>MPMSKIRASAGTDTEAPLCGAVLLCTRMACGLLLGFSLAKFSGLCHMCWLIVTSAFILFVIAV</sequence>
<proteinExistence type="predicted"/>
<dbReference type="EMBL" id="QYUQ01000002">
    <property type="protein sequence ID" value="RJG01594.1"/>
    <property type="molecule type" value="Genomic_DNA"/>
</dbReference>
<keyword evidence="1" id="KW-0812">Transmembrane</keyword>
<keyword evidence="3" id="KW-1185">Reference proteome</keyword>
<organism evidence="2 3">
    <name type="scientific">Noviherbaspirillum sedimenti</name>
    <dbReference type="NCBI Taxonomy" id="2320865"/>
    <lineage>
        <taxon>Bacteria</taxon>
        <taxon>Pseudomonadati</taxon>
        <taxon>Pseudomonadota</taxon>
        <taxon>Betaproteobacteria</taxon>
        <taxon>Burkholderiales</taxon>
        <taxon>Oxalobacteraceae</taxon>
        <taxon>Noviherbaspirillum</taxon>
    </lineage>
</organism>
<keyword evidence="1" id="KW-1133">Transmembrane helix</keyword>
<reference evidence="3" key="1">
    <citation type="submission" date="2018-09" db="EMBL/GenBank/DDBJ databases">
        <authorList>
            <person name="Zhu H."/>
        </authorList>
    </citation>
    <scope>NUCLEOTIDE SEQUENCE [LARGE SCALE GENOMIC DNA]</scope>
    <source>
        <strain evidence="3">K1S02-23</strain>
    </source>
</reference>